<reference evidence="4 5" key="1">
    <citation type="journal article" date="2020" name="Arch. Microbiol.">
        <title>The genome sequence of the giant phototrophic gammaproteobacterium Thiospirillum jenense gives insight into its physiological properties and phylogenetic relationships.</title>
        <authorList>
            <person name="Imhoff J.F."/>
            <person name="Meyer T.E."/>
            <person name="Kyndt J.A."/>
        </authorList>
    </citation>
    <scope>NUCLEOTIDE SEQUENCE [LARGE SCALE GENOMIC DNA]</scope>
    <source>
        <strain evidence="4 5">DSM 216</strain>
    </source>
</reference>
<dbReference type="SMART" id="SM00950">
    <property type="entry name" value="Piwi"/>
    <property type="match status" value="1"/>
</dbReference>
<comment type="caution">
    <text evidence="4">The sequence shown here is derived from an EMBL/GenBank/DDBJ whole genome shotgun (WGS) entry which is preliminary data.</text>
</comment>
<organism evidence="4 5">
    <name type="scientific">Thiospirillum jenense</name>
    <dbReference type="NCBI Taxonomy" id="1653858"/>
    <lineage>
        <taxon>Bacteria</taxon>
        <taxon>Pseudomonadati</taxon>
        <taxon>Pseudomonadota</taxon>
        <taxon>Gammaproteobacteria</taxon>
        <taxon>Chromatiales</taxon>
        <taxon>Chromatiaceae</taxon>
        <taxon>Thiospirillum</taxon>
    </lineage>
</organism>
<evidence type="ECO:0000256" key="1">
    <source>
        <dbReference type="ARBA" id="ARBA00035012"/>
    </source>
</evidence>
<evidence type="ECO:0000313" key="5">
    <source>
        <dbReference type="Proteomes" id="UP000548632"/>
    </source>
</evidence>
<dbReference type="Pfam" id="PF02171">
    <property type="entry name" value="Piwi"/>
    <property type="match status" value="1"/>
</dbReference>
<evidence type="ECO:0000313" key="4">
    <source>
        <dbReference type="EMBL" id="MBB1125611.1"/>
    </source>
</evidence>
<sequence>MTLFAELFPVNTNKLPRLFVYQLQTVRGEITKKIGWQLAYRLTNQFKKQHFVWDDDGQVLIADIALEQAEIDAFIKELWQLPIDSFKAALEAMTLAPHLQPSQQGIADFVAHSFLNDIAPHVTKALDQFKRKRENYDVILKADYAGWVVHGQPAISISVSSELQYKHDVKRHAATLSDINQLIGLSVFDKTKWFFKPMKITSIVGQLGEPGRRERLLSFDLMPRMQKCVEEAPDSELVVKLNRQYDYVISALGINIRNKDHGTFNVSERLQIPPKKRAECIKAVVQLIQKIGIIGGAYGVGRGNNSSVFLNATDIGYTPQLLFGNHKSASFGKAFDSIRQFGAYKPAKDKTIRLAIVNTVPNVSLKGLREQLRSLLGEDGLGYKLILTGGPKNIVEPSRAALEIAINDLAGKIPDLILGIIAKPYNTSDEEQWTLYDHFKHLTLDQGLYSQVLQPKNLDNEYVLNNVVLGILAKTGTIPYVLANPIDYADLIVGLDVARRPKQMRAGTINVAASARVYLNTGELLRYSIRNSMLEGEIIPMPVLQDMFPVADFAGKRVIIHRDGRLYEKEQRNLLRWSREIGATFYFVEIIKDGNPRLYGVKEKEIVKAPKGSILTLSDTEAFLISSDIPDKFQATPQPLRIRTDSSLPLAKALHSVLTLTLLHYGSERPPRLPVTTYYADRISSMVLKGLRPNKLDGNIPFWL</sequence>
<dbReference type="Proteomes" id="UP000548632">
    <property type="component" value="Unassembled WGS sequence"/>
</dbReference>
<dbReference type="PROSITE" id="PS50822">
    <property type="entry name" value="PIWI"/>
    <property type="match status" value="1"/>
</dbReference>
<dbReference type="InterPro" id="IPR003165">
    <property type="entry name" value="Piwi"/>
</dbReference>
<dbReference type="InterPro" id="IPR012337">
    <property type="entry name" value="RNaseH-like_sf"/>
</dbReference>
<evidence type="ECO:0000256" key="2">
    <source>
        <dbReference type="ARBA" id="ARBA00035032"/>
    </source>
</evidence>
<dbReference type="RefSeq" id="WP_182583134.1">
    <property type="nucleotide sequence ID" value="NZ_JABVCQ010000008.1"/>
</dbReference>
<name>A0A839H986_9GAMM</name>
<feature type="domain" description="Piwi" evidence="3">
    <location>
        <begin position="416"/>
        <end position="692"/>
    </location>
</feature>
<gene>
    <name evidence="4" type="ORF">HUK38_05105</name>
</gene>
<accession>A0A839H986</accession>
<dbReference type="Gene3D" id="3.30.420.10">
    <property type="entry name" value="Ribonuclease H-like superfamily/Ribonuclease H"/>
    <property type="match status" value="1"/>
</dbReference>
<dbReference type="Gene3D" id="3.40.50.2300">
    <property type="match status" value="1"/>
</dbReference>
<dbReference type="SUPFAM" id="SSF53098">
    <property type="entry name" value="Ribonuclease H-like"/>
    <property type="match status" value="1"/>
</dbReference>
<dbReference type="GO" id="GO:0003676">
    <property type="term" value="F:nucleic acid binding"/>
    <property type="evidence" value="ECO:0007669"/>
    <property type="project" value="InterPro"/>
</dbReference>
<dbReference type="EMBL" id="JABVCQ010000008">
    <property type="protein sequence ID" value="MBB1125611.1"/>
    <property type="molecule type" value="Genomic_DNA"/>
</dbReference>
<protein>
    <recommendedName>
        <fullName evidence="2">Protein argonaute</fullName>
    </recommendedName>
</protein>
<evidence type="ECO:0000259" key="3">
    <source>
        <dbReference type="PROSITE" id="PS50822"/>
    </source>
</evidence>
<comment type="similarity">
    <text evidence="1">Belongs to the argonaute family. Long pAgo subfamily.</text>
</comment>
<dbReference type="AlphaFoldDB" id="A0A839H986"/>
<proteinExistence type="inferred from homology"/>
<keyword evidence="5" id="KW-1185">Reference proteome</keyword>
<dbReference type="InterPro" id="IPR036397">
    <property type="entry name" value="RNaseH_sf"/>
</dbReference>